<dbReference type="PRINTS" id="PR00407">
    <property type="entry name" value="EUMOPTERIN"/>
</dbReference>
<dbReference type="Pfam" id="PF00174">
    <property type="entry name" value="Oxidored_molyb"/>
    <property type="match status" value="1"/>
</dbReference>
<dbReference type="Proteomes" id="UP000076584">
    <property type="component" value="Unassembled WGS sequence"/>
</dbReference>
<dbReference type="Pfam" id="PF03404">
    <property type="entry name" value="Mo-co_dimer"/>
    <property type="match status" value="1"/>
</dbReference>
<sequence length="356" mass="39706">MCTVTDSLCLLYAPTEGMERDACHAIDPTGFYIQHPPEPHLLDDFITPDDRLFQTIHMGAAVVDSVKWILVVDGLVARPFALSLNQLKQLPRKSVTAFHECYGSPLKPPTNAVWRIGNVTWTGVPLCELLALAKPLREAAYVWSDGLDHGTFGGVTADRYQKDLPMEKALSAEVLVAYEMNGEPLSKERGGPVRLIVPGWFGTNMTKWLCRLSLRSKRAEGPYTTKFYNEIDPLDPDGKRTRPVWEVEVNSIITRPETGAILHGTGVQVEGWAWCHEHVLKVLVSADAGVTWSEAKVKPRTNFEWQRWKVTLNLAPGGHKLMANAISESGQKQPLLGRRNHVHSVEIIVQGDFSKQ</sequence>
<feature type="domain" description="Oxidoreductase molybdopterin-binding" evidence="5">
    <location>
        <begin position="59"/>
        <end position="222"/>
    </location>
</feature>
<organism evidence="7 8">
    <name type="scientific">Colletotrichum incanum</name>
    <name type="common">Soybean anthracnose fungus</name>
    <dbReference type="NCBI Taxonomy" id="1573173"/>
    <lineage>
        <taxon>Eukaryota</taxon>
        <taxon>Fungi</taxon>
        <taxon>Dikarya</taxon>
        <taxon>Ascomycota</taxon>
        <taxon>Pezizomycotina</taxon>
        <taxon>Sordariomycetes</taxon>
        <taxon>Hypocreomycetidae</taxon>
        <taxon>Glomerellales</taxon>
        <taxon>Glomerellaceae</taxon>
        <taxon>Colletotrichum</taxon>
        <taxon>Colletotrichum spaethianum species complex</taxon>
    </lineage>
</organism>
<keyword evidence="4" id="KW-0560">Oxidoreductase</keyword>
<dbReference type="GO" id="GO:0020037">
    <property type="term" value="F:heme binding"/>
    <property type="evidence" value="ECO:0007669"/>
    <property type="project" value="TreeGrafter"/>
</dbReference>
<dbReference type="GO" id="GO:0043546">
    <property type="term" value="F:molybdopterin cofactor binding"/>
    <property type="evidence" value="ECO:0007669"/>
    <property type="project" value="TreeGrafter"/>
</dbReference>
<dbReference type="STRING" id="1573173.A0A162NJM5"/>
<dbReference type="Gene3D" id="2.60.40.650">
    <property type="match status" value="1"/>
</dbReference>
<dbReference type="AlphaFoldDB" id="A0A162NJM5"/>
<dbReference type="InterPro" id="IPR005066">
    <property type="entry name" value="MoCF_OxRdtse_dimer"/>
</dbReference>
<evidence type="ECO:0000259" key="5">
    <source>
        <dbReference type="Pfam" id="PF00174"/>
    </source>
</evidence>
<dbReference type="InterPro" id="IPR036374">
    <property type="entry name" value="OxRdtase_Mopterin-bd_sf"/>
</dbReference>
<dbReference type="InterPro" id="IPR000572">
    <property type="entry name" value="OxRdtase_Mopterin-bd_dom"/>
</dbReference>
<evidence type="ECO:0000256" key="1">
    <source>
        <dbReference type="ARBA" id="ARBA00001924"/>
    </source>
</evidence>
<dbReference type="InterPro" id="IPR014756">
    <property type="entry name" value="Ig_E-set"/>
</dbReference>
<dbReference type="GO" id="GO:0006790">
    <property type="term" value="P:sulfur compound metabolic process"/>
    <property type="evidence" value="ECO:0007669"/>
    <property type="project" value="TreeGrafter"/>
</dbReference>
<dbReference type="GO" id="GO:0008482">
    <property type="term" value="F:sulfite oxidase activity"/>
    <property type="evidence" value="ECO:0007669"/>
    <property type="project" value="TreeGrafter"/>
</dbReference>
<dbReference type="GO" id="GO:0030151">
    <property type="term" value="F:molybdenum ion binding"/>
    <property type="evidence" value="ECO:0007669"/>
    <property type="project" value="InterPro"/>
</dbReference>
<dbReference type="PANTHER" id="PTHR19372">
    <property type="entry name" value="SULFITE REDUCTASE"/>
    <property type="match status" value="1"/>
</dbReference>
<keyword evidence="8" id="KW-1185">Reference proteome</keyword>
<comment type="cofactor">
    <cofactor evidence="1">
        <name>Mo-molybdopterin</name>
        <dbReference type="ChEBI" id="CHEBI:71302"/>
    </cofactor>
</comment>
<evidence type="ECO:0000256" key="2">
    <source>
        <dbReference type="ARBA" id="ARBA00022505"/>
    </source>
</evidence>
<dbReference type="PANTHER" id="PTHR19372:SF7">
    <property type="entry name" value="SULFITE OXIDASE, MITOCHONDRIAL"/>
    <property type="match status" value="1"/>
</dbReference>
<dbReference type="GO" id="GO:0005739">
    <property type="term" value="C:mitochondrion"/>
    <property type="evidence" value="ECO:0007669"/>
    <property type="project" value="TreeGrafter"/>
</dbReference>
<evidence type="ECO:0000256" key="3">
    <source>
        <dbReference type="ARBA" id="ARBA00022723"/>
    </source>
</evidence>
<proteinExistence type="predicted"/>
<protein>
    <submittedName>
        <fullName evidence="7">Sulfite oxidase</fullName>
    </submittedName>
</protein>
<evidence type="ECO:0000313" key="8">
    <source>
        <dbReference type="Proteomes" id="UP000076584"/>
    </source>
</evidence>
<dbReference type="SUPFAM" id="SSF81296">
    <property type="entry name" value="E set domains"/>
    <property type="match status" value="1"/>
</dbReference>
<gene>
    <name evidence="7" type="ORF">CI238_08033</name>
</gene>
<dbReference type="EMBL" id="LFIW01000536">
    <property type="protein sequence ID" value="KZL86010.1"/>
    <property type="molecule type" value="Genomic_DNA"/>
</dbReference>
<keyword evidence="2" id="KW-0500">Molybdenum</keyword>
<evidence type="ECO:0000313" key="7">
    <source>
        <dbReference type="EMBL" id="KZL86010.1"/>
    </source>
</evidence>
<dbReference type="SUPFAM" id="SSF56524">
    <property type="entry name" value="Oxidoreductase molybdopterin-binding domain"/>
    <property type="match status" value="1"/>
</dbReference>
<reference evidence="7 8" key="1">
    <citation type="submission" date="2015-06" db="EMBL/GenBank/DDBJ databases">
        <title>Survival trade-offs in plant roots during colonization by closely related pathogenic and mutualistic fungi.</title>
        <authorList>
            <person name="Hacquard S."/>
            <person name="Kracher B."/>
            <person name="Hiruma K."/>
            <person name="Weinman A."/>
            <person name="Muench P."/>
            <person name="Garrido Oter R."/>
            <person name="Ver Loren van Themaat E."/>
            <person name="Dallerey J.-F."/>
            <person name="Damm U."/>
            <person name="Henrissat B."/>
            <person name="Lespinet O."/>
            <person name="Thon M."/>
            <person name="Kemen E."/>
            <person name="McHardy A.C."/>
            <person name="Schulze-Lefert P."/>
            <person name="O'Connell R.J."/>
        </authorList>
    </citation>
    <scope>NUCLEOTIDE SEQUENCE [LARGE SCALE GENOMIC DNA]</scope>
    <source>
        <strain evidence="7 8">MAFF 238704</strain>
    </source>
</reference>
<dbReference type="InterPro" id="IPR008335">
    <property type="entry name" value="Mopterin_OxRdtase_euk"/>
</dbReference>
<evidence type="ECO:0000256" key="4">
    <source>
        <dbReference type="ARBA" id="ARBA00023002"/>
    </source>
</evidence>
<name>A0A162NJM5_COLIC</name>
<comment type="caution">
    <text evidence="7">The sequence shown here is derived from an EMBL/GenBank/DDBJ whole genome shotgun (WGS) entry which is preliminary data.</text>
</comment>
<dbReference type="Gene3D" id="3.90.420.10">
    <property type="entry name" value="Oxidoreductase, molybdopterin-binding domain"/>
    <property type="match status" value="1"/>
</dbReference>
<keyword evidence="3" id="KW-0479">Metal-binding</keyword>
<feature type="domain" description="Moybdenum cofactor oxidoreductase dimerisation" evidence="6">
    <location>
        <begin position="243"/>
        <end position="335"/>
    </location>
</feature>
<accession>A0A162NJM5</accession>
<evidence type="ECO:0000259" key="6">
    <source>
        <dbReference type="Pfam" id="PF03404"/>
    </source>
</evidence>